<evidence type="ECO:0000256" key="10">
    <source>
        <dbReference type="PIRNR" id="PIRNR037471"/>
    </source>
</evidence>
<evidence type="ECO:0000256" key="3">
    <source>
        <dbReference type="ARBA" id="ARBA00022692"/>
    </source>
</evidence>
<feature type="binding site" description="axial binding residue" evidence="11">
    <location>
        <position position="276"/>
    </location>
    <ligand>
        <name>heme b</name>
        <dbReference type="ChEBI" id="CHEBI:60344"/>
        <label>1</label>
    </ligand>
    <ligandPart>
        <name>Fe</name>
        <dbReference type="ChEBI" id="CHEBI:18248"/>
    </ligandPart>
</feature>
<protein>
    <recommendedName>
        <fullName evidence="10">Cytochrome b561 and DOMON domain-containing protein</fullName>
    </recommendedName>
</protein>
<feature type="region of interest" description="Disordered" evidence="12">
    <location>
        <begin position="376"/>
        <end position="398"/>
    </location>
</feature>
<evidence type="ECO:0000256" key="4">
    <source>
        <dbReference type="ARBA" id="ARBA00022723"/>
    </source>
</evidence>
<keyword evidence="11" id="KW-0408">Iron</keyword>
<evidence type="ECO:0000256" key="11">
    <source>
        <dbReference type="PIRSR" id="PIRSR037471-1"/>
    </source>
</evidence>
<dbReference type="Pfam" id="PF04526">
    <property type="entry name" value="DUF568"/>
    <property type="match status" value="1"/>
</dbReference>
<feature type="binding site" description="axial binding residue" evidence="11">
    <location>
        <position position="243"/>
    </location>
    <ligand>
        <name>heme b</name>
        <dbReference type="ChEBI" id="CHEBI:60344"/>
        <label>1</label>
    </ligand>
    <ligandPart>
        <name>Fe</name>
        <dbReference type="ChEBI" id="CHEBI:18248"/>
    </ligandPart>
</feature>
<feature type="binding site" description="axial binding residue" evidence="11">
    <location>
        <position position="207"/>
    </location>
    <ligand>
        <name>heme b</name>
        <dbReference type="ChEBI" id="CHEBI:60344"/>
        <label>1</label>
    </ligand>
    <ligandPart>
        <name>Fe</name>
        <dbReference type="ChEBI" id="CHEBI:18248"/>
    </ligandPart>
</feature>
<feature type="transmembrane region" description="Helical" evidence="13">
    <location>
        <begin position="308"/>
        <end position="331"/>
    </location>
</feature>
<sequence length="398" mass="43747">MAPIFKPVLQFCVLISLFFSSSAQSCSSYTFSSSNGAFSKCGDLPVLNSYLHWTYNPSSGTVDIAYQHTGVSSSRWVAWAINPRSEKMDGAQALIAYQLSNGSMTAYTSSINGNSPSLQQRSLSFNVSNLSAELLNNEIIIYATVELPNNSSTVNHLWQDGPLLGNSPVGHQTSGDHLKSVESLNFLSGESNPISGGNSRTRRKNVHGVLNAVSWGILMPIGAIIARYLRTFESAQPAWFYLHIACQSSAYIVGVAGWGTGLKLGSESSGVQYDSHRNIGITLFVLGTLQVFALLLRPNKDHKHRFYWNLYHHSIGYSVIILSIINIFKGFSILDPEKKWKKAYIGIIVVLGIIALMLEAITSFIVLKRRRSSRRREKSQDAVNGVNEEKGHGDRPGV</sequence>
<dbReference type="PANTHER" id="PTHR23130">
    <property type="entry name" value="CYTOCHROME B561 AND DOMON DOMAIN-CONTAINING PROTEIN"/>
    <property type="match status" value="1"/>
</dbReference>
<feature type="transmembrane region" description="Helical" evidence="13">
    <location>
        <begin position="238"/>
        <end position="259"/>
    </location>
</feature>
<evidence type="ECO:0000256" key="13">
    <source>
        <dbReference type="SAM" id="Phobius"/>
    </source>
</evidence>
<feature type="binding site" description="axial binding residue" evidence="11">
    <location>
        <position position="312"/>
    </location>
    <ligand>
        <name>heme b</name>
        <dbReference type="ChEBI" id="CHEBI:60344"/>
        <label>1</label>
    </ligand>
    <ligandPart>
        <name>Fe</name>
        <dbReference type="ChEBI" id="CHEBI:18248"/>
    </ligandPart>
</feature>
<feature type="transmembrane region" description="Helical" evidence="13">
    <location>
        <begin position="279"/>
        <end position="296"/>
    </location>
</feature>
<dbReference type="CDD" id="cd09629">
    <property type="entry name" value="DOMON_CIL1_like"/>
    <property type="match status" value="1"/>
</dbReference>
<dbReference type="GO" id="GO:0016020">
    <property type="term" value="C:membrane"/>
    <property type="evidence" value="ECO:0007669"/>
    <property type="project" value="UniProtKB-SubCell"/>
</dbReference>
<reference evidence="17" key="1">
    <citation type="journal article" date="2023" name="Plant J.">
        <title>The genome of the king protea, Protea cynaroides.</title>
        <authorList>
            <person name="Chang J."/>
            <person name="Duong T.A."/>
            <person name="Schoeman C."/>
            <person name="Ma X."/>
            <person name="Roodt D."/>
            <person name="Barker N."/>
            <person name="Li Z."/>
            <person name="Van de Peer Y."/>
            <person name="Mizrachi E."/>
        </authorList>
    </citation>
    <scope>NUCLEOTIDE SEQUENCE</scope>
    <source>
        <tissue evidence="17">Young leaves</tissue>
    </source>
</reference>
<dbReference type="FunFam" id="1.20.120.1770:FF:000007">
    <property type="entry name" value="Cytochrome b561 and DOMON domain-containing protein"/>
    <property type="match status" value="1"/>
</dbReference>
<gene>
    <name evidence="17" type="ORF">NE237_001590</name>
</gene>
<keyword evidence="4 11" id="KW-0479">Metal-binding</keyword>
<evidence type="ECO:0000256" key="8">
    <source>
        <dbReference type="ARBA" id="ARBA00023136"/>
    </source>
</evidence>
<evidence type="ECO:0000256" key="12">
    <source>
        <dbReference type="SAM" id="MobiDB-lite"/>
    </source>
</evidence>
<evidence type="ECO:0000256" key="14">
    <source>
        <dbReference type="SAM" id="SignalP"/>
    </source>
</evidence>
<keyword evidence="18" id="KW-1185">Reference proteome</keyword>
<evidence type="ECO:0000313" key="17">
    <source>
        <dbReference type="EMBL" id="KAJ4976484.1"/>
    </source>
</evidence>
<feature type="domain" description="DOMON" evidence="15">
    <location>
        <begin position="47"/>
        <end position="161"/>
    </location>
</feature>
<dbReference type="Pfam" id="PF03188">
    <property type="entry name" value="Cytochrom_B561"/>
    <property type="match status" value="1"/>
</dbReference>
<keyword evidence="6 10" id="KW-0249">Electron transport</keyword>
<dbReference type="InterPro" id="IPR006593">
    <property type="entry name" value="Cyt_b561/ferric_Rdtase_TM"/>
</dbReference>
<dbReference type="SMART" id="SM00665">
    <property type="entry name" value="B561"/>
    <property type="match status" value="1"/>
</dbReference>
<feature type="compositionally biased region" description="Basic and acidic residues" evidence="12">
    <location>
        <begin position="387"/>
        <end position="398"/>
    </location>
</feature>
<feature type="transmembrane region" description="Helical" evidence="13">
    <location>
        <begin position="343"/>
        <end position="367"/>
    </location>
</feature>
<keyword evidence="5 14" id="KW-0732">Signal</keyword>
<evidence type="ECO:0000256" key="1">
    <source>
        <dbReference type="ARBA" id="ARBA00004141"/>
    </source>
</evidence>
<dbReference type="EMBL" id="JAMYWD010000003">
    <property type="protein sequence ID" value="KAJ4976484.1"/>
    <property type="molecule type" value="Genomic_DNA"/>
</dbReference>
<feature type="signal peptide" evidence="14">
    <location>
        <begin position="1"/>
        <end position="23"/>
    </location>
</feature>
<evidence type="ECO:0000259" key="15">
    <source>
        <dbReference type="PROSITE" id="PS50836"/>
    </source>
</evidence>
<evidence type="ECO:0000256" key="9">
    <source>
        <dbReference type="ARBA" id="ARBA00053871"/>
    </source>
</evidence>
<comment type="subcellular location">
    <subcellularLocation>
        <location evidence="1">Membrane</location>
        <topology evidence="1">Multi-pass membrane protein</topology>
    </subcellularLocation>
</comment>
<keyword evidence="8 10" id="KW-0472">Membrane</keyword>
<comment type="caution">
    <text evidence="17">The sequence shown here is derived from an EMBL/GenBank/DDBJ whole genome shotgun (WGS) entry which is preliminary data.</text>
</comment>
<keyword evidence="3 13" id="KW-0812">Transmembrane</keyword>
<evidence type="ECO:0000259" key="16">
    <source>
        <dbReference type="PROSITE" id="PS50939"/>
    </source>
</evidence>
<accession>A0A9Q0QYK7</accession>
<feature type="chain" id="PRO_5040413299" description="Cytochrome b561 and DOMON domain-containing protein" evidence="14">
    <location>
        <begin position="24"/>
        <end position="398"/>
    </location>
</feature>
<organism evidence="17 18">
    <name type="scientific">Protea cynaroides</name>
    <dbReference type="NCBI Taxonomy" id="273540"/>
    <lineage>
        <taxon>Eukaryota</taxon>
        <taxon>Viridiplantae</taxon>
        <taxon>Streptophyta</taxon>
        <taxon>Embryophyta</taxon>
        <taxon>Tracheophyta</taxon>
        <taxon>Spermatophyta</taxon>
        <taxon>Magnoliopsida</taxon>
        <taxon>Proteales</taxon>
        <taxon>Proteaceae</taxon>
        <taxon>Protea</taxon>
    </lineage>
</organism>
<evidence type="ECO:0000256" key="2">
    <source>
        <dbReference type="ARBA" id="ARBA00022448"/>
    </source>
</evidence>
<dbReference type="PANTHER" id="PTHR23130:SF167">
    <property type="entry name" value="CYTOCHROME B561 AND DOMON DOMAIN-CONTAINING PROTEIN"/>
    <property type="match status" value="1"/>
</dbReference>
<dbReference type="OrthoDB" id="19261at2759"/>
<dbReference type="CDD" id="cd08760">
    <property type="entry name" value="Cyt_b561_FRRS1_like"/>
    <property type="match status" value="1"/>
</dbReference>
<dbReference type="GO" id="GO:0046872">
    <property type="term" value="F:metal ion binding"/>
    <property type="evidence" value="ECO:0007669"/>
    <property type="project" value="UniProtKB-KW"/>
</dbReference>
<name>A0A9Q0QYK7_9MAGN</name>
<dbReference type="Proteomes" id="UP001141806">
    <property type="component" value="Unassembled WGS sequence"/>
</dbReference>
<dbReference type="InterPro" id="IPR045265">
    <property type="entry name" value="AIR12_DOMON"/>
</dbReference>
<dbReference type="PROSITE" id="PS50836">
    <property type="entry name" value="DOMON"/>
    <property type="match status" value="1"/>
</dbReference>
<keyword evidence="7 13" id="KW-1133">Transmembrane helix</keyword>
<dbReference type="PROSITE" id="PS50939">
    <property type="entry name" value="CYTOCHROME_B561"/>
    <property type="match status" value="1"/>
</dbReference>
<feature type="domain" description="Cytochrome b561" evidence="16">
    <location>
        <begin position="175"/>
        <end position="367"/>
    </location>
</feature>
<evidence type="ECO:0000256" key="7">
    <source>
        <dbReference type="ARBA" id="ARBA00022989"/>
    </source>
</evidence>
<dbReference type="Gene3D" id="1.20.120.1770">
    <property type="match status" value="1"/>
</dbReference>
<feature type="transmembrane region" description="Helical" evidence="13">
    <location>
        <begin position="208"/>
        <end position="226"/>
    </location>
</feature>
<evidence type="ECO:0000313" key="18">
    <source>
        <dbReference type="Proteomes" id="UP001141806"/>
    </source>
</evidence>
<proteinExistence type="predicted"/>
<dbReference type="InterPro" id="IPR017214">
    <property type="entry name" value="UCP037471"/>
</dbReference>
<dbReference type="AlphaFoldDB" id="A0A9Q0QYK7"/>
<evidence type="ECO:0000256" key="5">
    <source>
        <dbReference type="ARBA" id="ARBA00022729"/>
    </source>
</evidence>
<comment type="function">
    <text evidence="9">May act as a catecholamine-responsive trans-membrane electron transporter.</text>
</comment>
<keyword evidence="2 10" id="KW-0813">Transport</keyword>
<comment type="cofactor">
    <cofactor evidence="10">
        <name>heme b</name>
        <dbReference type="ChEBI" id="CHEBI:60344"/>
    </cofactor>
    <text evidence="10">Binds 2 heme b groups non-covalently.</text>
</comment>
<dbReference type="PIRSF" id="PIRSF037471">
    <property type="entry name" value="UCP037471"/>
    <property type="match status" value="1"/>
</dbReference>
<evidence type="ECO:0000256" key="6">
    <source>
        <dbReference type="ARBA" id="ARBA00022982"/>
    </source>
</evidence>
<dbReference type="InterPro" id="IPR005018">
    <property type="entry name" value="DOMON_domain"/>
</dbReference>
<dbReference type="PROSITE" id="PS51257">
    <property type="entry name" value="PROKAR_LIPOPROTEIN"/>
    <property type="match status" value="1"/>
</dbReference>